<sequence>MKLDKNYPSLSLSQRFKTWLILLVTTLLLVVAVPVYAQQTTTTSTTGNAVDGFPVVLDGKELFRVKQGIPGIATAEERAAIIKQRLLTVANDSTILPEAIQAEKRGNDLFVKAGDKVLFTIIKEDAVIYNKSREILAQEATKFIQASIVKYREERKAENLVKGAVLAVITTIALLLFFRFLQKIVTKLLAKIRYARNADALELRIKNIQVLGSNAMSYLLSGFVRLGRLAIILLSLYVYLPFVLSQFPVTKPLGDSILKDIAVQIEQLVEGFSKYLPNLLTIGIIALLTIYVIEFAKLVISELGRDDAYPWFYPEWIQPTNRLVTFLIVAIAVVVAGPFLPGFGSPAFQGVSLFLGAIFTLGSSSAVANAVSGIILIYTRSFQIGDFVAIGDTRGSVIEKSLFVTRIINPKKEVITMPNAKILGSDVRNFSVVQRESHQGLVLYTTITLGYDVPWRKVHEVLIKAAGATKYIMAEPRPFVLQTSLNDYHISYEINAFTDHPELMPEIYSDLHQNIQDYCNQAGIEILSPAYTSIRDGNHSTMPADYLPDDYTPPTFGISSQNGH</sequence>
<dbReference type="SUPFAM" id="SSF50182">
    <property type="entry name" value="Sm-like ribonucleoproteins"/>
    <property type="match status" value="1"/>
</dbReference>
<evidence type="ECO:0000313" key="10">
    <source>
        <dbReference type="EMBL" id="MFB2882197.1"/>
    </source>
</evidence>
<evidence type="ECO:0000256" key="4">
    <source>
        <dbReference type="ARBA" id="ARBA00022692"/>
    </source>
</evidence>
<evidence type="ECO:0000256" key="1">
    <source>
        <dbReference type="ARBA" id="ARBA00004651"/>
    </source>
</evidence>
<dbReference type="InterPro" id="IPR006685">
    <property type="entry name" value="MscS_channel_2nd"/>
</dbReference>
<dbReference type="PANTHER" id="PTHR30221:SF18">
    <property type="entry name" value="SLL0590 PROTEIN"/>
    <property type="match status" value="1"/>
</dbReference>
<dbReference type="SUPFAM" id="SSF82689">
    <property type="entry name" value="Mechanosensitive channel protein MscS (YggB), C-terminal domain"/>
    <property type="match status" value="1"/>
</dbReference>
<feature type="domain" description="Mechanosensitive ion channel MscS C-terminal" evidence="9">
    <location>
        <begin position="445"/>
        <end position="526"/>
    </location>
</feature>
<feature type="transmembrane region" description="Helical" evidence="7">
    <location>
        <begin position="226"/>
        <end position="244"/>
    </location>
</feature>
<comment type="similarity">
    <text evidence="2">Belongs to the MscS (TC 1.A.23) family.</text>
</comment>
<evidence type="ECO:0000256" key="7">
    <source>
        <dbReference type="SAM" id="Phobius"/>
    </source>
</evidence>
<dbReference type="InterPro" id="IPR011066">
    <property type="entry name" value="MscS_channel_C_sf"/>
</dbReference>
<feature type="transmembrane region" description="Helical" evidence="7">
    <location>
        <begin position="160"/>
        <end position="181"/>
    </location>
</feature>
<keyword evidence="3" id="KW-1003">Cell membrane</keyword>
<dbReference type="EMBL" id="JBHFNQ010000260">
    <property type="protein sequence ID" value="MFB2882197.1"/>
    <property type="molecule type" value="Genomic_DNA"/>
</dbReference>
<dbReference type="Proteomes" id="UP001576774">
    <property type="component" value="Unassembled WGS sequence"/>
</dbReference>
<evidence type="ECO:0000256" key="2">
    <source>
        <dbReference type="ARBA" id="ARBA00008017"/>
    </source>
</evidence>
<evidence type="ECO:0000256" key="3">
    <source>
        <dbReference type="ARBA" id="ARBA00022475"/>
    </source>
</evidence>
<dbReference type="PANTHER" id="PTHR30221">
    <property type="entry name" value="SMALL-CONDUCTANCE MECHANOSENSITIVE CHANNEL"/>
    <property type="match status" value="1"/>
</dbReference>
<organism evidence="10 11">
    <name type="scientific">Floridaenema aerugineum BLCC-F46</name>
    <dbReference type="NCBI Taxonomy" id="3153654"/>
    <lineage>
        <taxon>Bacteria</taxon>
        <taxon>Bacillati</taxon>
        <taxon>Cyanobacteriota</taxon>
        <taxon>Cyanophyceae</taxon>
        <taxon>Oscillatoriophycideae</taxon>
        <taxon>Aerosakkonematales</taxon>
        <taxon>Aerosakkonemataceae</taxon>
        <taxon>Floridanema</taxon>
        <taxon>Floridanema aerugineum</taxon>
    </lineage>
</organism>
<dbReference type="Gene3D" id="3.30.70.100">
    <property type="match status" value="1"/>
</dbReference>
<feature type="transmembrane region" description="Helical" evidence="7">
    <location>
        <begin position="321"/>
        <end position="341"/>
    </location>
</feature>
<comment type="caution">
    <text evidence="10">The sequence shown here is derived from an EMBL/GenBank/DDBJ whole genome shotgun (WGS) entry which is preliminary data.</text>
</comment>
<dbReference type="InterPro" id="IPR049278">
    <property type="entry name" value="MS_channel_C"/>
</dbReference>
<feature type="transmembrane region" description="Helical" evidence="7">
    <location>
        <begin position="279"/>
        <end position="300"/>
    </location>
</feature>
<dbReference type="Gene3D" id="2.30.30.60">
    <property type="match status" value="1"/>
</dbReference>
<keyword evidence="6 7" id="KW-0472">Membrane</keyword>
<dbReference type="InterPro" id="IPR010920">
    <property type="entry name" value="LSM_dom_sf"/>
</dbReference>
<protein>
    <submittedName>
        <fullName evidence="10">Mechanosensitive ion channel family protein</fullName>
    </submittedName>
</protein>
<keyword evidence="4 7" id="KW-0812">Transmembrane</keyword>
<evidence type="ECO:0000256" key="6">
    <source>
        <dbReference type="ARBA" id="ARBA00023136"/>
    </source>
</evidence>
<evidence type="ECO:0000313" key="11">
    <source>
        <dbReference type="Proteomes" id="UP001576774"/>
    </source>
</evidence>
<keyword evidence="5 7" id="KW-1133">Transmembrane helix</keyword>
<dbReference type="RefSeq" id="WP_413275154.1">
    <property type="nucleotide sequence ID" value="NZ_JBHFNQ010000260.1"/>
</dbReference>
<reference evidence="10 11" key="1">
    <citation type="submission" date="2024-09" db="EMBL/GenBank/DDBJ databases">
        <title>Floridaenema gen nov. (Aerosakkonemataceae, Aerosakkonematales ord. nov., Cyanobacteria) from benthic tropical and subtropical fresh waters, with the description of four new species.</title>
        <authorList>
            <person name="Moretto J.A."/>
            <person name="Berthold D.E."/>
            <person name="Lefler F.W."/>
            <person name="Huang I.-S."/>
            <person name="Laughinghouse H. IV."/>
        </authorList>
    </citation>
    <scope>NUCLEOTIDE SEQUENCE [LARGE SCALE GENOMIC DNA]</scope>
    <source>
        <strain evidence="10 11">BLCC-F46</strain>
    </source>
</reference>
<accession>A0ABV4XHA4</accession>
<name>A0ABV4XHA4_9CYAN</name>
<evidence type="ECO:0000259" key="8">
    <source>
        <dbReference type="Pfam" id="PF00924"/>
    </source>
</evidence>
<comment type="subcellular location">
    <subcellularLocation>
        <location evidence="1">Cell membrane</location>
        <topology evidence="1">Multi-pass membrane protein</topology>
    </subcellularLocation>
</comment>
<dbReference type="Pfam" id="PF21082">
    <property type="entry name" value="MS_channel_3rd"/>
    <property type="match status" value="1"/>
</dbReference>
<feature type="transmembrane region" description="Helical" evidence="7">
    <location>
        <begin position="353"/>
        <end position="378"/>
    </location>
</feature>
<gene>
    <name evidence="10" type="ORF">ACE1CC_35570</name>
</gene>
<feature type="domain" description="Mechanosensitive ion channel MscS" evidence="8">
    <location>
        <begin position="367"/>
        <end position="431"/>
    </location>
</feature>
<evidence type="ECO:0000256" key="5">
    <source>
        <dbReference type="ARBA" id="ARBA00022989"/>
    </source>
</evidence>
<dbReference type="Pfam" id="PF00924">
    <property type="entry name" value="MS_channel_2nd"/>
    <property type="match status" value="1"/>
</dbReference>
<evidence type="ECO:0000259" key="9">
    <source>
        <dbReference type="Pfam" id="PF21082"/>
    </source>
</evidence>
<proteinExistence type="inferred from homology"/>
<dbReference type="InterPro" id="IPR023408">
    <property type="entry name" value="MscS_beta-dom_sf"/>
</dbReference>
<keyword evidence="11" id="KW-1185">Reference proteome</keyword>
<dbReference type="InterPro" id="IPR045275">
    <property type="entry name" value="MscS_archaea/bacteria_type"/>
</dbReference>